<dbReference type="EMBL" id="CZBY01000008">
    <property type="protein sequence ID" value="CUQ86101.1"/>
    <property type="molecule type" value="Genomic_DNA"/>
</dbReference>
<accession>A0A174ZQD8</accession>
<organism evidence="1 2">
    <name type="scientific">[Eubacterium] siraeum</name>
    <dbReference type="NCBI Taxonomy" id="39492"/>
    <lineage>
        <taxon>Bacteria</taxon>
        <taxon>Bacillati</taxon>
        <taxon>Bacillota</taxon>
        <taxon>Clostridia</taxon>
        <taxon>Eubacteriales</taxon>
        <taxon>Oscillospiraceae</taxon>
        <taxon>Oscillospiraceae incertae sedis</taxon>
    </lineage>
</organism>
<reference evidence="1 2" key="1">
    <citation type="submission" date="2015-09" db="EMBL/GenBank/DDBJ databases">
        <authorList>
            <consortium name="Pathogen Informatics"/>
        </authorList>
    </citation>
    <scope>NUCLEOTIDE SEQUENCE [LARGE SCALE GENOMIC DNA]</scope>
    <source>
        <strain evidence="1 2">2789STDY5834928</strain>
    </source>
</reference>
<evidence type="ECO:0000313" key="2">
    <source>
        <dbReference type="Proteomes" id="UP000095662"/>
    </source>
</evidence>
<gene>
    <name evidence="1" type="ORF">ERS852540_01231</name>
</gene>
<dbReference type="AlphaFoldDB" id="A0A174ZQD8"/>
<protein>
    <submittedName>
        <fullName evidence="1">Uncharacterized protein</fullName>
    </submittedName>
</protein>
<name>A0A174ZQD8_9FIRM</name>
<dbReference type="Proteomes" id="UP000095662">
    <property type="component" value="Unassembled WGS sequence"/>
</dbReference>
<sequence>MERVDATGGASKASDKCSFAKVVEMERVDATGGASPSPTKSGWDSADVKAYKCIQMIALRKARGIVRMLNKQSVYKASVVVQSKG</sequence>
<evidence type="ECO:0000313" key="1">
    <source>
        <dbReference type="EMBL" id="CUQ86101.1"/>
    </source>
</evidence>
<proteinExistence type="predicted"/>